<dbReference type="STRING" id="46731.A0A3M6TRA0"/>
<keyword evidence="4" id="KW-0234">DNA repair</keyword>
<evidence type="ECO:0000256" key="2">
    <source>
        <dbReference type="ARBA" id="ARBA00022763"/>
    </source>
</evidence>
<feature type="region of interest" description="Disordered" evidence="7">
    <location>
        <begin position="252"/>
        <end position="284"/>
    </location>
</feature>
<dbReference type="InterPro" id="IPR004585">
    <property type="entry name" value="DNA_recomb/repair_Rad52"/>
</dbReference>
<dbReference type="EMBL" id="RCHS01003093">
    <property type="protein sequence ID" value="RMX43943.1"/>
    <property type="molecule type" value="Genomic_DNA"/>
</dbReference>
<feature type="compositionally biased region" description="Polar residues" evidence="7">
    <location>
        <begin position="382"/>
        <end position="396"/>
    </location>
</feature>
<dbReference type="GO" id="GO:0000730">
    <property type="term" value="P:DNA recombinase assembly"/>
    <property type="evidence" value="ECO:0007669"/>
    <property type="project" value="InterPro"/>
</dbReference>
<dbReference type="AlphaFoldDB" id="A0A3M6TRA0"/>
<evidence type="ECO:0000256" key="4">
    <source>
        <dbReference type="ARBA" id="ARBA00023204"/>
    </source>
</evidence>
<dbReference type="Pfam" id="PF04098">
    <property type="entry name" value="Rad52_Rad22"/>
    <property type="match status" value="1"/>
</dbReference>
<evidence type="ECO:0000256" key="6">
    <source>
        <dbReference type="ARBA" id="ARBA00073403"/>
    </source>
</evidence>
<organism evidence="8 9">
    <name type="scientific">Pocillopora damicornis</name>
    <name type="common">Cauliflower coral</name>
    <name type="synonym">Millepora damicornis</name>
    <dbReference type="NCBI Taxonomy" id="46731"/>
    <lineage>
        <taxon>Eukaryota</taxon>
        <taxon>Metazoa</taxon>
        <taxon>Cnidaria</taxon>
        <taxon>Anthozoa</taxon>
        <taxon>Hexacorallia</taxon>
        <taxon>Scleractinia</taxon>
        <taxon>Astrocoeniina</taxon>
        <taxon>Pocilloporidae</taxon>
        <taxon>Pocillopora</taxon>
    </lineage>
</organism>
<dbReference type="InterPro" id="IPR041247">
    <property type="entry name" value="Rad52_fam"/>
</dbReference>
<feature type="region of interest" description="Disordered" evidence="7">
    <location>
        <begin position="184"/>
        <end position="206"/>
    </location>
</feature>
<comment type="similarity">
    <text evidence="1">Belongs to the RAD52 family.</text>
</comment>
<dbReference type="GO" id="GO:0006312">
    <property type="term" value="P:mitotic recombination"/>
    <property type="evidence" value="ECO:0007669"/>
    <property type="project" value="TreeGrafter"/>
</dbReference>
<evidence type="ECO:0000313" key="9">
    <source>
        <dbReference type="Proteomes" id="UP000275408"/>
    </source>
</evidence>
<evidence type="ECO:0000256" key="7">
    <source>
        <dbReference type="SAM" id="MobiDB-lite"/>
    </source>
</evidence>
<dbReference type="Proteomes" id="UP000275408">
    <property type="component" value="Unassembled WGS sequence"/>
</dbReference>
<proteinExistence type="inferred from homology"/>
<dbReference type="GO" id="GO:0005634">
    <property type="term" value="C:nucleus"/>
    <property type="evidence" value="ECO:0007669"/>
    <property type="project" value="InterPro"/>
</dbReference>
<dbReference type="PANTHER" id="PTHR12132:SF1">
    <property type="entry name" value="DNA REPAIR PROTEIN RAD52 HOMOLOG"/>
    <property type="match status" value="1"/>
</dbReference>
<reference evidence="8 9" key="1">
    <citation type="journal article" date="2018" name="Sci. Rep.">
        <title>Comparative analysis of the Pocillopora damicornis genome highlights role of immune system in coral evolution.</title>
        <authorList>
            <person name="Cunning R."/>
            <person name="Bay R.A."/>
            <person name="Gillette P."/>
            <person name="Baker A.C."/>
            <person name="Traylor-Knowles N."/>
        </authorList>
    </citation>
    <scope>NUCLEOTIDE SEQUENCE [LARGE SCALE GENOMIC DNA]</scope>
    <source>
        <strain evidence="8">RSMAS</strain>
        <tissue evidence="8">Whole animal</tissue>
    </source>
</reference>
<protein>
    <recommendedName>
        <fullName evidence="6">DNA repair protein RAD52 homolog</fullName>
    </recommendedName>
</protein>
<dbReference type="GO" id="GO:0010792">
    <property type="term" value="P:DNA double-strand break processing involved in repair via single-strand annealing"/>
    <property type="evidence" value="ECO:0007669"/>
    <property type="project" value="UniProtKB-ARBA"/>
</dbReference>
<dbReference type="PANTHER" id="PTHR12132">
    <property type="entry name" value="DNA REPAIR AND RECOMBINATION PROTEIN RAD52, RAD59"/>
    <property type="match status" value="1"/>
</dbReference>
<dbReference type="InterPro" id="IPR007232">
    <property type="entry name" value="Rad52_Rad59_Rad22"/>
</dbReference>
<evidence type="ECO:0000256" key="5">
    <source>
        <dbReference type="ARBA" id="ARBA00053354"/>
    </source>
</evidence>
<dbReference type="FunFam" id="3.30.390.80:FF:000001">
    <property type="entry name" value="DNA repair protein RAD52 homolog"/>
    <property type="match status" value="1"/>
</dbReference>
<accession>A0A3M6TRA0</accession>
<dbReference type="NCBIfam" id="TIGR00607">
    <property type="entry name" value="rad52"/>
    <property type="match status" value="1"/>
</dbReference>
<feature type="compositionally biased region" description="Basic and acidic residues" evidence="7">
    <location>
        <begin position="347"/>
        <end position="362"/>
    </location>
</feature>
<comment type="function">
    <text evidence="5">Involved in double-stranded break repair. Plays a central role in genetic recombination and DNA repair by promoting the annealing of complementary single-stranded DNA and by stimulation of the RAD51 recombinase.</text>
</comment>
<evidence type="ECO:0000256" key="3">
    <source>
        <dbReference type="ARBA" id="ARBA00023172"/>
    </source>
</evidence>
<name>A0A3M6TRA0_POCDA</name>
<dbReference type="InterPro" id="IPR042525">
    <property type="entry name" value="Rad52_Rad59_Rad22_sf"/>
</dbReference>
<dbReference type="SUPFAM" id="SSF54768">
    <property type="entry name" value="dsRNA-binding domain-like"/>
    <property type="match status" value="1"/>
</dbReference>
<keyword evidence="2" id="KW-0227">DNA damage</keyword>
<dbReference type="Gene3D" id="3.30.390.80">
    <property type="entry name" value="DNA repair protein Rad52/59/22"/>
    <property type="match status" value="1"/>
</dbReference>
<sequence length="409" mass="45452">MCNNNRTPGPLFGSVNFTSEERDAIQSALNQKLGPEYISQRAGAGGQKLAYVEGWKLINLANETFGFNGWSHSVTHQNIDFVDQVANKYYVGVSAFVKVQLKDGVYHEDIGYGVSEGMKSKALSLEKARKEAVTDGLKRALKSFGESLGNCISDKDYLKFITKQPKSGTIQYDVNLMRRPGKTVVRKTKEDQNSSEMMKENFPPADGIHVNTKQVYVGSAGNNVQCNFSKGQSSEMQTRSATKADHLRVLNKPRTPTGEWNKSEKVSHCPPPFKTPGAASTPALGTITKSRTSFVTTPIEIRAHETEPKVENYSVVPEDDPLLWNQSFGFDEALMSCSEELLMRPSEGSKPESRSVHPHDVKASSNTPINENFACTKPFRPDQNNTRSSCFPNQPENIKRRRIEGHTVR</sequence>
<comment type="caution">
    <text evidence="8">The sequence shown here is derived from an EMBL/GenBank/DDBJ whole genome shotgun (WGS) entry which is preliminary data.</text>
</comment>
<evidence type="ECO:0000313" key="8">
    <source>
        <dbReference type="EMBL" id="RMX43943.1"/>
    </source>
</evidence>
<keyword evidence="3" id="KW-0233">DNA recombination</keyword>
<keyword evidence="9" id="KW-1185">Reference proteome</keyword>
<feature type="region of interest" description="Disordered" evidence="7">
    <location>
        <begin position="344"/>
        <end position="409"/>
    </location>
</feature>
<gene>
    <name evidence="8" type="ORF">pdam_00022346</name>
</gene>
<dbReference type="OrthoDB" id="206565at2759"/>
<evidence type="ECO:0000256" key="1">
    <source>
        <dbReference type="ARBA" id="ARBA00006638"/>
    </source>
</evidence>